<dbReference type="EMBL" id="LR134384">
    <property type="protein sequence ID" value="VEH15674.1"/>
    <property type="molecule type" value="Genomic_DNA"/>
</dbReference>
<evidence type="ECO:0000313" key="1">
    <source>
        <dbReference type="EMBL" id="VEH15674.1"/>
    </source>
</evidence>
<reference evidence="1 2" key="1">
    <citation type="submission" date="2018-12" db="EMBL/GenBank/DDBJ databases">
        <authorList>
            <consortium name="Pathogen Informatics"/>
        </authorList>
    </citation>
    <scope>NUCLEOTIDE SEQUENCE [LARGE SCALE GENOMIC DNA]</scope>
    <source>
        <strain evidence="1 2">NCTC13071</strain>
    </source>
</reference>
<dbReference type="KEGG" id="poc:NCTC13071_01684"/>
<proteinExistence type="predicted"/>
<name>A0A448L6Q3_9BACT</name>
<dbReference type="Proteomes" id="UP000274578">
    <property type="component" value="Chromosome 1"/>
</dbReference>
<sequence>MTGNRYYCKKIIIFAKRVWIFLIGLADKKHKSKSYEKGDVFSCPAVDDAFRYHGRQL</sequence>
<protein>
    <submittedName>
        <fullName evidence="1">Uncharacterized protein</fullName>
    </submittedName>
</protein>
<organism evidence="1 2">
    <name type="scientific">Segatella oris</name>
    <dbReference type="NCBI Taxonomy" id="28135"/>
    <lineage>
        <taxon>Bacteria</taxon>
        <taxon>Pseudomonadati</taxon>
        <taxon>Bacteroidota</taxon>
        <taxon>Bacteroidia</taxon>
        <taxon>Bacteroidales</taxon>
        <taxon>Prevotellaceae</taxon>
        <taxon>Segatella</taxon>
    </lineage>
</organism>
<accession>A0A448L6Q3</accession>
<gene>
    <name evidence="1" type="ORF">NCTC13071_01684</name>
</gene>
<dbReference type="AlphaFoldDB" id="A0A448L6Q3"/>
<evidence type="ECO:0000313" key="2">
    <source>
        <dbReference type="Proteomes" id="UP000274578"/>
    </source>
</evidence>